<accession>A0A6M4JEX8</accession>
<protein>
    <submittedName>
        <fullName evidence="2">Uncharacterized protein</fullName>
    </submittedName>
</protein>
<dbReference type="AlphaFoldDB" id="A0A6M4JEX8"/>
<evidence type="ECO:0000256" key="1">
    <source>
        <dbReference type="SAM" id="Coils"/>
    </source>
</evidence>
<gene>
    <name evidence="2" type="ORF">HLA87_02435</name>
</gene>
<feature type="coiled-coil region" evidence="1">
    <location>
        <begin position="194"/>
        <end position="245"/>
    </location>
</feature>
<feature type="coiled-coil region" evidence="1">
    <location>
        <begin position="362"/>
        <end position="396"/>
    </location>
</feature>
<reference evidence="2 3" key="1">
    <citation type="submission" date="2020-05" db="EMBL/GenBank/DDBJ databases">
        <title>Novel Mycoplasma species detected in Mirounga angustirostris (northern elephant seal) from the USA.</title>
        <authorList>
            <person name="Volokhov D.V."/>
        </authorList>
    </citation>
    <scope>NUCLEOTIDE SEQUENCE [LARGE SCALE GENOMIC DNA]</scope>
    <source>
        <strain evidence="2 3">Mirounga ES2806-GEN</strain>
    </source>
</reference>
<keyword evidence="3" id="KW-1185">Reference proteome</keyword>
<dbReference type="Proteomes" id="UP000500686">
    <property type="component" value="Chromosome"/>
</dbReference>
<sequence length="852" mass="96446">MLNHTNTRNYREPFYLVKFTRKNVDGLNSNREFVHFLFFGSIMQDKDLSLGTSERPAVEALSIKILNTSHVVEIGDLIYRNSKLYQIVSVDKDQFNKQELKLRATYISELEAQADLIEYVTNITKTKPLAKPRDLADKEFVNKSVETLKSELLVKMDEYSTDIEYDALVDSTEKISARVSNIEEDYVKHPELEVYATKTQTDELNNQIQDLKNENVSHNNSLDNLNTSKADKTELNEKITALNQEFTTSLTNYSTLKDLSVLDAKTDELATSLAKSTIDLKELLNQSVESLQNVDKTHETSINSNVEKLKNLTTRTNSLSEQIAQSNRDLQSNKTELNGLIEVNKQDIKKLNASKVKHSKTLETLTESTNALSSKTKELENAINSTNQEVDDLKNSHYTLRNNHLELSKKVAGVESLNNDQTKTIEQLKLSLQANTLADKQTLDRFNALSSEYIQKNAKYSGDIELLKQQAKTFATVESLNNLEASTSQSTQTLTTKLESTNATTLSNNQKVIQLEHRIDDLIIPVIPSDNLTEANLNAKKREMSGLTIVPGNGIANASFFLNKGNQMFEYFNNGNTTGIWDKTNEREVIGLNGDGRIWLHNRVDFANHTAFNVANPTQDSEIANKLYVDNKFNSIDLSNLATKTELGSKLDASKLSTLATKQELSTKAETSQLSTLATKTELNSYATKPQLNSLESTLNSKISTELNSSTALINAQKSQIESLKSQVSSLSSQLNTFKQEFLNKLNAPKYSFYSHSTNSRDSLITGVFKNADRINRIDIHIRDTTAIHFDFQKTWMIRTQYGLHSVSDWFNLDNKEWFNFLFKREGNNVRFHQQKQVHNIDLLFIIELKNE</sequence>
<evidence type="ECO:0000313" key="2">
    <source>
        <dbReference type="EMBL" id="QJR43632.1"/>
    </source>
</evidence>
<dbReference type="KEGG" id="mmir:HLA87_02435"/>
<proteinExistence type="predicted"/>
<name>A0A6M4JEX8_9MOLU</name>
<evidence type="ECO:0000313" key="3">
    <source>
        <dbReference type="Proteomes" id="UP000500686"/>
    </source>
</evidence>
<organism evidence="2 3">
    <name type="scientific">Mycoplasma miroungigenitalium</name>
    <dbReference type="NCBI Taxonomy" id="754515"/>
    <lineage>
        <taxon>Bacteria</taxon>
        <taxon>Bacillati</taxon>
        <taxon>Mycoplasmatota</taxon>
        <taxon>Mollicutes</taxon>
        <taxon>Mycoplasmataceae</taxon>
        <taxon>Mycoplasma</taxon>
    </lineage>
</organism>
<keyword evidence="1" id="KW-0175">Coiled coil</keyword>
<dbReference type="EMBL" id="CP053096">
    <property type="protein sequence ID" value="QJR43632.1"/>
    <property type="molecule type" value="Genomic_DNA"/>
</dbReference>
<feature type="coiled-coil region" evidence="1">
    <location>
        <begin position="714"/>
        <end position="741"/>
    </location>
</feature>
<dbReference type="RefSeq" id="WP_171111582.1">
    <property type="nucleotide sequence ID" value="NZ_CP053096.1"/>
</dbReference>